<dbReference type="Pfam" id="PF07238">
    <property type="entry name" value="PilZ"/>
    <property type="match status" value="1"/>
</dbReference>
<feature type="domain" description="PilZ" evidence="1">
    <location>
        <begin position="3"/>
        <end position="70"/>
    </location>
</feature>
<evidence type="ECO:0000259" key="1">
    <source>
        <dbReference type="Pfam" id="PF07238"/>
    </source>
</evidence>
<proteinExistence type="predicted"/>
<sequence length="161" mass="17381">MFITCTLTLKGEQAQVRVRNMSPDGALVETPLAPPAGSLVRLVRGTLVVEGKVAWATERHVGLRFSSPVTVPLWMGRLQEQAALAPRPLGNDLSMTIALLETLGDELTASPATVAEHPVALQKLDIAVQLLRALQLQEGTEGRLGQLETLRAASAEAMRWR</sequence>
<organism evidence="2 3">
    <name type="scientific">Sphingomonas rosea</name>
    <dbReference type="NCBI Taxonomy" id="335605"/>
    <lineage>
        <taxon>Bacteria</taxon>
        <taxon>Pseudomonadati</taxon>
        <taxon>Pseudomonadota</taxon>
        <taxon>Alphaproteobacteria</taxon>
        <taxon>Sphingomonadales</taxon>
        <taxon>Sphingomonadaceae</taxon>
        <taxon>Sphingomonas</taxon>
    </lineage>
</organism>
<dbReference type="InterPro" id="IPR009875">
    <property type="entry name" value="PilZ_domain"/>
</dbReference>
<name>A0ABP7UAI2_9SPHN</name>
<dbReference type="Proteomes" id="UP001424459">
    <property type="component" value="Unassembled WGS sequence"/>
</dbReference>
<protein>
    <recommendedName>
        <fullName evidence="1">PilZ domain-containing protein</fullName>
    </recommendedName>
</protein>
<accession>A0ABP7UAI2</accession>
<comment type="caution">
    <text evidence="2">The sequence shown here is derived from an EMBL/GenBank/DDBJ whole genome shotgun (WGS) entry which is preliminary data.</text>
</comment>
<keyword evidence="3" id="KW-1185">Reference proteome</keyword>
<dbReference type="SUPFAM" id="SSF141371">
    <property type="entry name" value="PilZ domain-like"/>
    <property type="match status" value="1"/>
</dbReference>
<evidence type="ECO:0000313" key="2">
    <source>
        <dbReference type="EMBL" id="GAA4038844.1"/>
    </source>
</evidence>
<gene>
    <name evidence="2" type="ORF">GCM10022281_19610</name>
</gene>
<reference evidence="3" key="1">
    <citation type="journal article" date="2019" name="Int. J. Syst. Evol. Microbiol.">
        <title>The Global Catalogue of Microorganisms (GCM) 10K type strain sequencing project: providing services to taxonomists for standard genome sequencing and annotation.</title>
        <authorList>
            <consortium name="The Broad Institute Genomics Platform"/>
            <consortium name="The Broad Institute Genome Sequencing Center for Infectious Disease"/>
            <person name="Wu L."/>
            <person name="Ma J."/>
        </authorList>
    </citation>
    <scope>NUCLEOTIDE SEQUENCE [LARGE SCALE GENOMIC DNA]</scope>
    <source>
        <strain evidence="3">JCM 17564</strain>
    </source>
</reference>
<dbReference type="EMBL" id="BAABBR010000001">
    <property type="protein sequence ID" value="GAA4038844.1"/>
    <property type="molecule type" value="Genomic_DNA"/>
</dbReference>
<evidence type="ECO:0000313" key="3">
    <source>
        <dbReference type="Proteomes" id="UP001424459"/>
    </source>
</evidence>